<dbReference type="EMBL" id="LR796214">
    <property type="protein sequence ID" value="CAB4127671.1"/>
    <property type="molecule type" value="Genomic_DNA"/>
</dbReference>
<feature type="region of interest" description="Disordered" evidence="1">
    <location>
        <begin position="1"/>
        <end position="20"/>
    </location>
</feature>
<accession>A0A6J5KZY5</accession>
<evidence type="ECO:0000313" key="2">
    <source>
        <dbReference type="EMBL" id="CAB4127671.1"/>
    </source>
</evidence>
<feature type="compositionally biased region" description="Polar residues" evidence="1">
    <location>
        <begin position="1"/>
        <end position="10"/>
    </location>
</feature>
<feature type="region of interest" description="Disordered" evidence="1">
    <location>
        <begin position="191"/>
        <end position="234"/>
    </location>
</feature>
<proteinExistence type="predicted"/>
<protein>
    <submittedName>
        <fullName evidence="2">Uncharacterized protein</fullName>
    </submittedName>
</protein>
<organism evidence="2">
    <name type="scientific">uncultured Caudovirales phage</name>
    <dbReference type="NCBI Taxonomy" id="2100421"/>
    <lineage>
        <taxon>Viruses</taxon>
        <taxon>Duplodnaviria</taxon>
        <taxon>Heunggongvirae</taxon>
        <taxon>Uroviricota</taxon>
        <taxon>Caudoviricetes</taxon>
        <taxon>Peduoviridae</taxon>
        <taxon>Maltschvirus</taxon>
        <taxon>Maltschvirus maltsch</taxon>
    </lineage>
</organism>
<name>A0A6J5KZY5_9CAUD</name>
<gene>
    <name evidence="2" type="ORF">UFOVP93_9</name>
</gene>
<evidence type="ECO:0000256" key="1">
    <source>
        <dbReference type="SAM" id="MobiDB-lite"/>
    </source>
</evidence>
<sequence>MEENQVTENVVDNPIIGPEEEKMIPQSQVDKIIKHKTYQAAKIHRELEEKHQRELEAIQAQQQKQTQHNENVPRDVDANAIYQQVQERFNQEMQQRQIKTEMDRIANSYLSKMEQGKTDYDDFEEITKEFDPTAFPQLTYLVAGMDNAADVIYDLSRNPLKLAGLDRLAEKNPRQAQSELLKLSRSIAENRQAKTDENSQNVAAPLDRLQPSRVSGSNGKMGIRDLRNQPWLKG</sequence>
<reference evidence="2" key="1">
    <citation type="submission" date="2020-04" db="EMBL/GenBank/DDBJ databases">
        <authorList>
            <person name="Chiriac C."/>
            <person name="Salcher M."/>
            <person name="Ghai R."/>
            <person name="Kavagutti S V."/>
        </authorList>
    </citation>
    <scope>NUCLEOTIDE SEQUENCE</scope>
</reference>